<dbReference type="Pfam" id="PF10294">
    <property type="entry name" value="Methyltransf_16"/>
    <property type="match status" value="1"/>
</dbReference>
<evidence type="ECO:0000313" key="2">
    <source>
        <dbReference type="Proteomes" id="UP000813461"/>
    </source>
</evidence>
<dbReference type="PANTHER" id="PTHR14614">
    <property type="entry name" value="HEPATOCELLULAR CARCINOMA-ASSOCIATED ANTIGEN"/>
    <property type="match status" value="1"/>
</dbReference>
<dbReference type="Proteomes" id="UP000813461">
    <property type="component" value="Unassembled WGS sequence"/>
</dbReference>
<dbReference type="EMBL" id="JAGMVJ010000014">
    <property type="protein sequence ID" value="KAH7082395.1"/>
    <property type="molecule type" value="Genomic_DNA"/>
</dbReference>
<name>A0A8K0R118_9PLEO</name>
<dbReference type="PANTHER" id="PTHR14614:SF104">
    <property type="entry name" value="N-METHYLTRANSFERASE, PUTATIVE (AFU_ORTHOLOGUE AFUA_1G17750)-RELATED"/>
    <property type="match status" value="1"/>
</dbReference>
<evidence type="ECO:0000313" key="1">
    <source>
        <dbReference type="EMBL" id="KAH7082395.1"/>
    </source>
</evidence>
<reference evidence="1" key="1">
    <citation type="journal article" date="2021" name="Nat. Commun.">
        <title>Genetic determinants of endophytism in the Arabidopsis root mycobiome.</title>
        <authorList>
            <person name="Mesny F."/>
            <person name="Miyauchi S."/>
            <person name="Thiergart T."/>
            <person name="Pickel B."/>
            <person name="Atanasova L."/>
            <person name="Karlsson M."/>
            <person name="Huettel B."/>
            <person name="Barry K.W."/>
            <person name="Haridas S."/>
            <person name="Chen C."/>
            <person name="Bauer D."/>
            <person name="Andreopoulos W."/>
            <person name="Pangilinan J."/>
            <person name="LaButti K."/>
            <person name="Riley R."/>
            <person name="Lipzen A."/>
            <person name="Clum A."/>
            <person name="Drula E."/>
            <person name="Henrissat B."/>
            <person name="Kohler A."/>
            <person name="Grigoriev I.V."/>
            <person name="Martin F.M."/>
            <person name="Hacquard S."/>
        </authorList>
    </citation>
    <scope>NUCLEOTIDE SEQUENCE</scope>
    <source>
        <strain evidence="1">MPI-SDFR-AT-0120</strain>
    </source>
</reference>
<gene>
    <name evidence="1" type="ORF">FB567DRAFT_105596</name>
</gene>
<protein>
    <submittedName>
        <fullName evidence="1">Methyltransferase-domain-containing protein</fullName>
    </submittedName>
</protein>
<sequence>MPGRIMYLASFKTSRQASAVNDLTIPHATRPCICTTRSRHVGSMPMLLPSLISLRHPVSHVPTPEDIFGSTLGSIFTDDLQNQHGDDPDTVIVYRNTKYGELELRTADVNGEEQRRKFAHYLWNAGVLMGELVGGRPTNQDVWDESEGSKNGEWWVDAEEEKKWSVEGETVLELGAGVGLGGIMSALAGAKEVAITDYPAPPILEALKTNVKKNVLEHTRPQVTVEGHLWGSTTTNFESAREHGYTRILAADCLWMPWEHENLAKSMLHFLSYSPDARILCIAGFHTGRAKVAPFFEEVVPNSGLAIDDIFEMNADGQRRPWAAERDGGREDIGERKKWLVIARLKRK</sequence>
<dbReference type="Gene3D" id="3.40.50.150">
    <property type="entry name" value="Vaccinia Virus protein VP39"/>
    <property type="match status" value="1"/>
</dbReference>
<accession>A0A8K0R118</accession>
<dbReference type="SUPFAM" id="SSF53335">
    <property type="entry name" value="S-adenosyl-L-methionine-dependent methyltransferases"/>
    <property type="match status" value="1"/>
</dbReference>
<keyword evidence="1" id="KW-0489">Methyltransferase</keyword>
<keyword evidence="2" id="KW-1185">Reference proteome</keyword>
<dbReference type="OrthoDB" id="407325at2759"/>
<organism evidence="1 2">
    <name type="scientific">Paraphoma chrysanthemicola</name>
    <dbReference type="NCBI Taxonomy" id="798071"/>
    <lineage>
        <taxon>Eukaryota</taxon>
        <taxon>Fungi</taxon>
        <taxon>Dikarya</taxon>
        <taxon>Ascomycota</taxon>
        <taxon>Pezizomycotina</taxon>
        <taxon>Dothideomycetes</taxon>
        <taxon>Pleosporomycetidae</taxon>
        <taxon>Pleosporales</taxon>
        <taxon>Pleosporineae</taxon>
        <taxon>Phaeosphaeriaceae</taxon>
        <taxon>Paraphoma</taxon>
    </lineage>
</organism>
<dbReference type="AlphaFoldDB" id="A0A8K0R118"/>
<keyword evidence="1" id="KW-0808">Transferase</keyword>
<dbReference type="GO" id="GO:0032259">
    <property type="term" value="P:methylation"/>
    <property type="evidence" value="ECO:0007669"/>
    <property type="project" value="UniProtKB-KW"/>
</dbReference>
<proteinExistence type="predicted"/>
<comment type="caution">
    <text evidence="1">The sequence shown here is derived from an EMBL/GenBank/DDBJ whole genome shotgun (WGS) entry which is preliminary data.</text>
</comment>
<dbReference type="InterPro" id="IPR029063">
    <property type="entry name" value="SAM-dependent_MTases_sf"/>
</dbReference>
<dbReference type="InterPro" id="IPR019410">
    <property type="entry name" value="Methyltransf_16"/>
</dbReference>
<dbReference type="GO" id="GO:0005737">
    <property type="term" value="C:cytoplasm"/>
    <property type="evidence" value="ECO:0007669"/>
    <property type="project" value="TreeGrafter"/>
</dbReference>
<dbReference type="GO" id="GO:0008757">
    <property type="term" value="F:S-adenosylmethionine-dependent methyltransferase activity"/>
    <property type="evidence" value="ECO:0007669"/>
    <property type="project" value="UniProtKB-ARBA"/>
</dbReference>